<dbReference type="Pfam" id="PF00175">
    <property type="entry name" value="NAD_binding_1"/>
    <property type="match status" value="1"/>
</dbReference>
<proteinExistence type="inferred from homology"/>
<evidence type="ECO:0000313" key="8">
    <source>
        <dbReference type="Proteomes" id="UP000887575"/>
    </source>
</evidence>
<dbReference type="PROSITE" id="PS50255">
    <property type="entry name" value="CYTOCHROME_B5_2"/>
    <property type="match status" value="1"/>
</dbReference>
<dbReference type="SUPFAM" id="SSF63380">
    <property type="entry name" value="Riboflavin synthase domain-like"/>
    <property type="match status" value="1"/>
</dbReference>
<evidence type="ECO:0000256" key="3">
    <source>
        <dbReference type="ARBA" id="ARBA00022723"/>
    </source>
</evidence>
<dbReference type="GO" id="GO:0006801">
    <property type="term" value="P:superoxide metabolic process"/>
    <property type="evidence" value="ECO:0007669"/>
    <property type="project" value="TreeGrafter"/>
</dbReference>
<evidence type="ECO:0000256" key="1">
    <source>
        <dbReference type="ARBA" id="ARBA00006105"/>
    </source>
</evidence>
<dbReference type="PANTHER" id="PTHR46237:SF1">
    <property type="entry name" value="CYTOCHROME B5 REDUCTASE 4"/>
    <property type="match status" value="1"/>
</dbReference>
<dbReference type="InterPro" id="IPR017938">
    <property type="entry name" value="Riboflavin_synthase-like_b-brl"/>
</dbReference>
<dbReference type="InterPro" id="IPR001199">
    <property type="entry name" value="Cyt_B5-like_heme/steroid-bd"/>
</dbReference>
<sequence>MGNKVTYCTTNSQDVQSIDEPPEKSTMLNVPSTSNGLTAKPAIGRSEYGRVKVALPRGKGLMDWVLLTKDKMLARKQMKWVDHEELSKHNTQDDCWIHIFGQVYDVTSYLEFHPGGIPELMRASGRDGTALFNQYHAWVNYENMLKSCFVGHFKGDLTKLKPCDPPTTFNNDATKNGDETIRGNTMVLTMFDRLIIANPEWKDISTDCLVVSRTKNSLRLLIRPYGKETIQAEWIGVPRPIAEASYKIEISGEQIILAFDISISIKVLESPGLYRFDRKPMLRYHKATISSIRELNHDILLINVQLADGISMPIPIGHHNSIGIRKGAATLYREYTPTSSDGKTLQFMIKIYQDGLCTPSIRLWKEGDEISISDPIGDWDLNEWTKGDELVVLAAGSGWTPMIGVIEKALKEDQMKGISLFYFNKTEADIVDDSWMPFRWNNDRIKVNHVLSRPSAEWKGSTGRITTELLEEVSKSRQSQKVLVCGPDGFIQTATEILMDLDYTVKQVHIFQG</sequence>
<dbReference type="InterPro" id="IPR039261">
    <property type="entry name" value="FNR_nucleotide-bd"/>
</dbReference>
<dbReference type="FunFam" id="3.10.120.10:FF:000001">
    <property type="entry name" value="Cytochrome b5 reductase 4"/>
    <property type="match status" value="1"/>
</dbReference>
<organism evidence="8 9">
    <name type="scientific">Mesorhabditis belari</name>
    <dbReference type="NCBI Taxonomy" id="2138241"/>
    <lineage>
        <taxon>Eukaryota</taxon>
        <taxon>Metazoa</taxon>
        <taxon>Ecdysozoa</taxon>
        <taxon>Nematoda</taxon>
        <taxon>Chromadorea</taxon>
        <taxon>Rhabditida</taxon>
        <taxon>Rhabditina</taxon>
        <taxon>Rhabditomorpha</taxon>
        <taxon>Rhabditoidea</taxon>
        <taxon>Rhabditidae</taxon>
        <taxon>Mesorhabditinae</taxon>
        <taxon>Mesorhabditis</taxon>
    </lineage>
</organism>
<dbReference type="PROSITE" id="PS00191">
    <property type="entry name" value="CYTOCHROME_B5_1"/>
    <property type="match status" value="1"/>
</dbReference>
<dbReference type="Gene3D" id="2.40.30.10">
    <property type="entry name" value="Translation factors"/>
    <property type="match status" value="1"/>
</dbReference>
<dbReference type="InterPro" id="IPR001433">
    <property type="entry name" value="OxRdtase_FAD/NAD-bd"/>
</dbReference>
<evidence type="ECO:0000256" key="2">
    <source>
        <dbReference type="ARBA" id="ARBA00022617"/>
    </source>
</evidence>
<evidence type="ECO:0000256" key="5">
    <source>
        <dbReference type="ARBA" id="ARBA00023004"/>
    </source>
</evidence>
<keyword evidence="5" id="KW-0408">Iron</keyword>
<dbReference type="Pfam" id="PF00173">
    <property type="entry name" value="Cyt-b5"/>
    <property type="match status" value="1"/>
</dbReference>
<dbReference type="GO" id="GO:0004128">
    <property type="term" value="F:cytochrome-b5 reductase activity, acting on NAD(P)H"/>
    <property type="evidence" value="ECO:0007669"/>
    <property type="project" value="TreeGrafter"/>
</dbReference>
<dbReference type="InterPro" id="IPR051872">
    <property type="entry name" value="Cytochrome_b5/Flavoprotein_Rdt"/>
</dbReference>
<dbReference type="PRINTS" id="PR00406">
    <property type="entry name" value="CYTB5RDTASE"/>
</dbReference>
<dbReference type="SMART" id="SM01117">
    <property type="entry name" value="Cyt-b5"/>
    <property type="match status" value="1"/>
</dbReference>
<dbReference type="InterPro" id="IPR017927">
    <property type="entry name" value="FAD-bd_FR_type"/>
</dbReference>
<dbReference type="Gene3D" id="3.40.50.80">
    <property type="entry name" value="Nucleotide-binding domain of ferredoxin-NADP reductase (FNR) module"/>
    <property type="match status" value="1"/>
</dbReference>
<evidence type="ECO:0000256" key="4">
    <source>
        <dbReference type="ARBA" id="ARBA00023002"/>
    </source>
</evidence>
<keyword evidence="3" id="KW-0479">Metal-binding</keyword>
<evidence type="ECO:0000313" key="9">
    <source>
        <dbReference type="WBParaSite" id="MBELARI_LOCUS11956"/>
    </source>
</evidence>
<dbReference type="PANTHER" id="PTHR46237">
    <property type="entry name" value="CYTOCHROME B5 REDUCTASE 4 FAMILY MEMBER"/>
    <property type="match status" value="1"/>
</dbReference>
<comment type="similarity">
    <text evidence="1">Belongs to the flavoprotein pyridine nucleotide cytochrome reductase family.</text>
</comment>
<feature type="domain" description="Cytochrome b5 heme-binding" evidence="6">
    <location>
        <begin position="78"/>
        <end position="154"/>
    </location>
</feature>
<dbReference type="Pfam" id="PF00970">
    <property type="entry name" value="FAD_binding_6"/>
    <property type="match status" value="1"/>
</dbReference>
<dbReference type="InterPro" id="IPR008333">
    <property type="entry name" value="Cbr1-like_FAD-bd_dom"/>
</dbReference>
<keyword evidence="4" id="KW-0560">Oxidoreductase</keyword>
<accession>A0AAF3EDC0</accession>
<name>A0AAF3EDC0_9BILA</name>
<keyword evidence="8" id="KW-1185">Reference proteome</keyword>
<reference evidence="9" key="1">
    <citation type="submission" date="2024-02" db="UniProtKB">
        <authorList>
            <consortium name="WormBaseParasite"/>
        </authorList>
    </citation>
    <scope>IDENTIFICATION</scope>
</reference>
<dbReference type="WBParaSite" id="MBELARI_LOCUS11956">
    <property type="protein sequence ID" value="MBELARI_LOCUS11956"/>
    <property type="gene ID" value="MBELARI_LOCUS11956"/>
</dbReference>
<evidence type="ECO:0000259" key="6">
    <source>
        <dbReference type="PROSITE" id="PS50255"/>
    </source>
</evidence>
<dbReference type="Proteomes" id="UP000887575">
    <property type="component" value="Unassembled WGS sequence"/>
</dbReference>
<dbReference type="InterPro" id="IPR036400">
    <property type="entry name" value="Cyt_B5-like_heme/steroid_sf"/>
</dbReference>
<feature type="domain" description="FAD-binding FR-type" evidence="7">
    <location>
        <begin position="282"/>
        <end position="382"/>
    </location>
</feature>
<dbReference type="SUPFAM" id="SSF52343">
    <property type="entry name" value="Ferredoxin reductase-like, C-terminal NADP-linked domain"/>
    <property type="match status" value="1"/>
</dbReference>
<dbReference type="GO" id="GO:0020037">
    <property type="term" value="F:heme binding"/>
    <property type="evidence" value="ECO:0007669"/>
    <property type="project" value="InterPro"/>
</dbReference>
<dbReference type="SUPFAM" id="SSF55856">
    <property type="entry name" value="Cytochrome b5-like heme/steroid binding domain"/>
    <property type="match status" value="1"/>
</dbReference>
<evidence type="ECO:0000259" key="7">
    <source>
        <dbReference type="PROSITE" id="PS51384"/>
    </source>
</evidence>
<dbReference type="Gene3D" id="3.10.120.10">
    <property type="entry name" value="Cytochrome b5-like heme/steroid binding domain"/>
    <property type="match status" value="1"/>
</dbReference>
<dbReference type="GO" id="GO:0046872">
    <property type="term" value="F:metal ion binding"/>
    <property type="evidence" value="ECO:0007669"/>
    <property type="project" value="UniProtKB-KW"/>
</dbReference>
<protein>
    <submittedName>
        <fullName evidence="9">Cytochrome-b5 reductase</fullName>
    </submittedName>
</protein>
<dbReference type="CDD" id="cd06183">
    <property type="entry name" value="cyt_b5_reduct_like"/>
    <property type="match status" value="1"/>
</dbReference>
<dbReference type="GO" id="GO:0005783">
    <property type="term" value="C:endoplasmic reticulum"/>
    <property type="evidence" value="ECO:0007669"/>
    <property type="project" value="TreeGrafter"/>
</dbReference>
<keyword evidence="2" id="KW-0349">Heme</keyword>
<dbReference type="InterPro" id="IPR018506">
    <property type="entry name" value="Cyt_B5_heme-BS"/>
</dbReference>
<dbReference type="AlphaFoldDB" id="A0AAF3EDC0"/>
<dbReference type="PROSITE" id="PS51384">
    <property type="entry name" value="FAD_FR"/>
    <property type="match status" value="1"/>
</dbReference>